<evidence type="ECO:0000313" key="3">
    <source>
        <dbReference type="Proteomes" id="UP000006054"/>
    </source>
</evidence>
<dbReference type="PATRIC" id="fig|880071.3.peg.1349"/>
<evidence type="ECO:0000313" key="2">
    <source>
        <dbReference type="EMBL" id="AFM03805.1"/>
    </source>
</evidence>
<dbReference type="EMBL" id="CP003345">
    <property type="protein sequence ID" value="AFM03805.1"/>
    <property type="molecule type" value="Genomic_DNA"/>
</dbReference>
<sequence length="116" mass="13619" precursor="true">MKTLFSFMFATVLFFAIQSEAAAQQYFTYDGDVFSVQLKTNSANTQVMEVFFSSKGEWHKFEIIDFHDLEDTSEGGFLYTVKDGKGDKYDVDYYRNQDYIIVYASDHSTKWTLYKR</sequence>
<feature type="chain" id="PRO_5003685388" evidence="1">
    <location>
        <begin position="22"/>
        <end position="116"/>
    </location>
</feature>
<accession>I4AIM0</accession>
<name>I4AIM0_BERLS</name>
<reference evidence="3" key="1">
    <citation type="submission" date="2012-06" db="EMBL/GenBank/DDBJ databases">
        <title>The complete genome of Flexibacter litoralis DSM 6794.</title>
        <authorList>
            <person name="Lucas S."/>
            <person name="Copeland A."/>
            <person name="Lapidus A."/>
            <person name="Glavina del Rio T."/>
            <person name="Dalin E."/>
            <person name="Tice H."/>
            <person name="Bruce D."/>
            <person name="Goodwin L."/>
            <person name="Pitluck S."/>
            <person name="Peters L."/>
            <person name="Ovchinnikova G."/>
            <person name="Lu M."/>
            <person name="Kyrpides N."/>
            <person name="Mavromatis K."/>
            <person name="Ivanova N."/>
            <person name="Brettin T."/>
            <person name="Detter J.C."/>
            <person name="Han C."/>
            <person name="Larimer F."/>
            <person name="Land M."/>
            <person name="Hauser L."/>
            <person name="Markowitz V."/>
            <person name="Cheng J.-F."/>
            <person name="Hugenholtz P."/>
            <person name="Woyke T."/>
            <person name="Wu D."/>
            <person name="Spring S."/>
            <person name="Lang E."/>
            <person name="Kopitz M."/>
            <person name="Brambilla E."/>
            <person name="Klenk H.-P."/>
            <person name="Eisen J.A."/>
        </authorList>
    </citation>
    <scope>NUCLEOTIDE SEQUENCE [LARGE SCALE GENOMIC DNA]</scope>
    <source>
        <strain evidence="3">ATCC 23117 / DSM 6794 / NBRC 15988 / NCIMB 1366 / Sio-4</strain>
    </source>
</reference>
<keyword evidence="1" id="KW-0732">Signal</keyword>
<feature type="signal peptide" evidence="1">
    <location>
        <begin position="1"/>
        <end position="21"/>
    </location>
</feature>
<keyword evidence="3" id="KW-1185">Reference proteome</keyword>
<dbReference type="Proteomes" id="UP000006054">
    <property type="component" value="Chromosome"/>
</dbReference>
<gene>
    <name evidence="2" type="ordered locus">Fleli_1374</name>
</gene>
<dbReference type="KEGG" id="fli:Fleli_1374"/>
<evidence type="ECO:0000256" key="1">
    <source>
        <dbReference type="SAM" id="SignalP"/>
    </source>
</evidence>
<organism evidence="2 3">
    <name type="scientific">Bernardetia litoralis (strain ATCC 23117 / DSM 6794 / NBRC 15988 / NCIMB 1366 / Fx l1 / Sio-4)</name>
    <name type="common">Flexibacter litoralis</name>
    <dbReference type="NCBI Taxonomy" id="880071"/>
    <lineage>
        <taxon>Bacteria</taxon>
        <taxon>Pseudomonadati</taxon>
        <taxon>Bacteroidota</taxon>
        <taxon>Cytophagia</taxon>
        <taxon>Cytophagales</taxon>
        <taxon>Bernardetiaceae</taxon>
        <taxon>Bernardetia</taxon>
    </lineage>
</organism>
<protein>
    <submittedName>
        <fullName evidence="2">Uncharacterized protein</fullName>
    </submittedName>
</protein>
<proteinExistence type="predicted"/>
<dbReference type="AlphaFoldDB" id="I4AIM0"/>
<dbReference type="HOGENOM" id="CLU_2093225_0_0_10"/>